<evidence type="ECO:0000256" key="4">
    <source>
        <dbReference type="ARBA" id="ARBA00022525"/>
    </source>
</evidence>
<feature type="region of interest" description="Disordered" evidence="8">
    <location>
        <begin position="28"/>
        <end position="64"/>
    </location>
</feature>
<evidence type="ECO:0000256" key="8">
    <source>
        <dbReference type="SAM" id="MobiDB-lite"/>
    </source>
</evidence>
<sequence>MKRRFCCFIIVALQIVSWASATSRSFPPNDSFGAHQPGPDHSSESSKVTLGTEEGLKSMKGEENVNKEAMYKTSKIGSTPPSCEHKCYGCNPCEAIQVPTTLKHNHVGIQYANYEPEGWKCKCGPSFYSP</sequence>
<keyword evidence="4 7" id="KW-0964">Secreted</keyword>
<dbReference type="AlphaFoldDB" id="A0A2N9ETG7"/>
<reference evidence="9" key="1">
    <citation type="submission" date="2018-02" db="EMBL/GenBank/DDBJ databases">
        <authorList>
            <person name="Cohen D.B."/>
            <person name="Kent A.D."/>
        </authorList>
    </citation>
    <scope>NUCLEOTIDE SEQUENCE</scope>
</reference>
<comment type="function">
    <text evidence="7">Controls stomatal patterning.</text>
</comment>
<evidence type="ECO:0000256" key="5">
    <source>
        <dbReference type="ARBA" id="ARBA00022729"/>
    </source>
</evidence>
<gene>
    <name evidence="9" type="ORF">FSB_LOCUS5863</name>
</gene>
<keyword evidence="5 7" id="KW-0732">Signal</keyword>
<accession>A0A2N9ETG7</accession>
<comment type="similarity">
    <text evidence="2 7">Belongs to the plant cysteine rich small secretory peptide family. Epidermal patterning factor subfamily.</text>
</comment>
<comment type="subcellular location">
    <subcellularLocation>
        <location evidence="1 7">Secreted</location>
    </subcellularLocation>
</comment>
<dbReference type="GO" id="GO:0005576">
    <property type="term" value="C:extracellular region"/>
    <property type="evidence" value="ECO:0007669"/>
    <property type="project" value="UniProtKB-SubCell"/>
</dbReference>
<organism evidence="9">
    <name type="scientific">Fagus sylvatica</name>
    <name type="common">Beechnut</name>
    <dbReference type="NCBI Taxonomy" id="28930"/>
    <lineage>
        <taxon>Eukaryota</taxon>
        <taxon>Viridiplantae</taxon>
        <taxon>Streptophyta</taxon>
        <taxon>Embryophyta</taxon>
        <taxon>Tracheophyta</taxon>
        <taxon>Spermatophyta</taxon>
        <taxon>Magnoliopsida</taxon>
        <taxon>eudicotyledons</taxon>
        <taxon>Gunneridae</taxon>
        <taxon>Pentapetalae</taxon>
        <taxon>rosids</taxon>
        <taxon>fabids</taxon>
        <taxon>Fagales</taxon>
        <taxon>Fagaceae</taxon>
        <taxon>Fagus</taxon>
    </lineage>
</organism>
<evidence type="ECO:0000256" key="6">
    <source>
        <dbReference type="ARBA" id="ARBA00023157"/>
    </source>
</evidence>
<dbReference type="InterPro" id="IPR039455">
    <property type="entry name" value="EPFL"/>
</dbReference>
<proteinExistence type="inferred from homology"/>
<dbReference type="EMBL" id="OIVN01000304">
    <property type="protein sequence ID" value="SPC77981.1"/>
    <property type="molecule type" value="Genomic_DNA"/>
</dbReference>
<name>A0A2N9ETG7_FAGSY</name>
<feature type="compositionally biased region" description="Basic and acidic residues" evidence="8">
    <location>
        <begin position="54"/>
        <end position="64"/>
    </location>
</feature>
<evidence type="ECO:0000256" key="1">
    <source>
        <dbReference type="ARBA" id="ARBA00004613"/>
    </source>
</evidence>
<protein>
    <recommendedName>
        <fullName evidence="7">Epidermal patterning factor-like protein</fullName>
    </recommendedName>
</protein>
<keyword evidence="6" id="KW-1015">Disulfide bond</keyword>
<feature type="signal peptide" evidence="7">
    <location>
        <begin position="1"/>
        <end position="21"/>
    </location>
</feature>
<dbReference type="PANTHER" id="PTHR33109">
    <property type="entry name" value="EPIDERMAL PATTERNING FACTOR-LIKE PROTEIN 4"/>
    <property type="match status" value="1"/>
</dbReference>
<keyword evidence="3 7" id="KW-0217">Developmental protein</keyword>
<feature type="chain" id="PRO_5027166482" description="Epidermal patterning factor-like protein" evidence="7">
    <location>
        <begin position="22"/>
        <end position="130"/>
    </location>
</feature>
<evidence type="ECO:0000256" key="7">
    <source>
        <dbReference type="RuleBase" id="RU367102"/>
    </source>
</evidence>
<dbReference type="PANTHER" id="PTHR33109:SF3">
    <property type="entry name" value="EPIDERMAL PATTERNING FACTOR-LIKE PROTEIN"/>
    <property type="match status" value="1"/>
</dbReference>
<dbReference type="GO" id="GO:0010052">
    <property type="term" value="P:guard cell differentiation"/>
    <property type="evidence" value="ECO:0007669"/>
    <property type="project" value="UniProtKB-UniRule"/>
</dbReference>
<evidence type="ECO:0000256" key="2">
    <source>
        <dbReference type="ARBA" id="ARBA00008127"/>
    </source>
</evidence>
<evidence type="ECO:0000313" key="9">
    <source>
        <dbReference type="EMBL" id="SPC77981.1"/>
    </source>
</evidence>
<dbReference type="Pfam" id="PF17181">
    <property type="entry name" value="EPF"/>
    <property type="match status" value="1"/>
</dbReference>
<evidence type="ECO:0000256" key="3">
    <source>
        <dbReference type="ARBA" id="ARBA00022473"/>
    </source>
</evidence>